<dbReference type="EMBL" id="JAAAIM010001168">
    <property type="protein sequence ID" value="KAG0281629.1"/>
    <property type="molecule type" value="Genomic_DNA"/>
</dbReference>
<dbReference type="Proteomes" id="UP001194696">
    <property type="component" value="Unassembled WGS sequence"/>
</dbReference>
<gene>
    <name evidence="2" type="ORF">BGZ96_001067</name>
</gene>
<keyword evidence="3" id="KW-1185">Reference proteome</keyword>
<organism evidence="2 3">
    <name type="scientific">Linnemannia gamsii</name>
    <dbReference type="NCBI Taxonomy" id="64522"/>
    <lineage>
        <taxon>Eukaryota</taxon>
        <taxon>Fungi</taxon>
        <taxon>Fungi incertae sedis</taxon>
        <taxon>Mucoromycota</taxon>
        <taxon>Mortierellomycotina</taxon>
        <taxon>Mortierellomycetes</taxon>
        <taxon>Mortierellales</taxon>
        <taxon>Mortierellaceae</taxon>
        <taxon>Linnemannia</taxon>
    </lineage>
</organism>
<feature type="transmembrane region" description="Helical" evidence="1">
    <location>
        <begin position="313"/>
        <end position="332"/>
    </location>
</feature>
<keyword evidence="1" id="KW-0472">Membrane</keyword>
<keyword evidence="1" id="KW-0812">Transmembrane</keyword>
<comment type="caution">
    <text evidence="2">The sequence shown here is derived from an EMBL/GenBank/DDBJ whole genome shotgun (WGS) entry which is preliminary data.</text>
</comment>
<name>A0ABQ7JN70_9FUNG</name>
<evidence type="ECO:0000313" key="2">
    <source>
        <dbReference type="EMBL" id="KAG0281629.1"/>
    </source>
</evidence>
<reference evidence="2 3" key="1">
    <citation type="journal article" date="2020" name="Fungal Divers.">
        <title>Resolving the Mortierellaceae phylogeny through synthesis of multi-gene phylogenetics and phylogenomics.</title>
        <authorList>
            <person name="Vandepol N."/>
            <person name="Liber J."/>
            <person name="Desiro A."/>
            <person name="Na H."/>
            <person name="Kennedy M."/>
            <person name="Barry K."/>
            <person name="Grigoriev I.V."/>
            <person name="Miller A.N."/>
            <person name="O'Donnell K."/>
            <person name="Stajich J.E."/>
            <person name="Bonito G."/>
        </authorList>
    </citation>
    <scope>NUCLEOTIDE SEQUENCE [LARGE SCALE GENOMIC DNA]</scope>
    <source>
        <strain evidence="2 3">AD045</strain>
    </source>
</reference>
<accession>A0ABQ7JN70</accession>
<sequence>MLDKHTNLYPNLFSSNNGCAILTLAPIGMMTMNKTAIVITRRSNGSVKVVMPGPYDFQNDTAMDLGFKTTSIAMGVVFGDLVNKCATGSWEATTISSSASGITSAPFSSVTKCMFPSGQVISLSVTGVCYSVPDLKSFGSISSSVLQSSRAPVLAMQNSITDDTLSNLTASPLDGISVMEIQFSGSRVDLLICASRRAGQAGPPYLTCLYSVVTAIASKPQPMLPEIAALRGADKPISVLQKMTSIFPINYLSLINGTGSNIFSVSQILDDSSSAAYYVASLGQNFFMDWDDGGLYTIFDTVDLTKGYELPGWLFGSVVAIMAVSLLLRIVAEITLDSMYKGSLLWALTKEIQPHLGRSTPTLVRVKPDTLAVESFRLVGTVNLLDSMEQ</sequence>
<protein>
    <submittedName>
        <fullName evidence="2">Uncharacterized protein</fullName>
    </submittedName>
</protein>
<evidence type="ECO:0000313" key="3">
    <source>
        <dbReference type="Proteomes" id="UP001194696"/>
    </source>
</evidence>
<proteinExistence type="predicted"/>
<keyword evidence="1" id="KW-1133">Transmembrane helix</keyword>
<evidence type="ECO:0000256" key="1">
    <source>
        <dbReference type="SAM" id="Phobius"/>
    </source>
</evidence>